<keyword evidence="4" id="KW-0067">ATP-binding</keyword>
<reference evidence="6 7" key="1">
    <citation type="submission" date="2019-03" db="EMBL/GenBank/DDBJ databases">
        <title>Genomics of glacier-inhabiting Cryobacterium strains.</title>
        <authorList>
            <person name="Liu Q."/>
            <person name="Xin Y.-H."/>
        </authorList>
    </citation>
    <scope>NUCLEOTIDE SEQUENCE [LARGE SCALE GENOMIC DNA]</scope>
    <source>
        <strain evidence="6 7">CGMCC 1.10440</strain>
    </source>
</reference>
<gene>
    <name evidence="6" type="primary">hrpA</name>
    <name evidence="6" type="ORF">E3N84_10190</name>
</gene>
<dbReference type="Gene3D" id="1.20.120.1080">
    <property type="match status" value="1"/>
</dbReference>
<dbReference type="NCBIfam" id="TIGR01967">
    <property type="entry name" value="DEAH_box_HrpA"/>
    <property type="match status" value="1"/>
</dbReference>
<dbReference type="InterPro" id="IPR014001">
    <property type="entry name" value="Helicase_ATP-bd"/>
</dbReference>
<dbReference type="PROSITE" id="PS51194">
    <property type="entry name" value="HELICASE_CTER"/>
    <property type="match status" value="1"/>
</dbReference>
<dbReference type="EC" id="3.6.4.13" evidence="6"/>
<dbReference type="EMBL" id="SOFI01000003">
    <property type="protein sequence ID" value="TFB80363.1"/>
    <property type="molecule type" value="Genomic_DNA"/>
</dbReference>
<proteinExistence type="predicted"/>
<dbReference type="InterPro" id="IPR003593">
    <property type="entry name" value="AAA+_ATPase"/>
</dbReference>
<dbReference type="SUPFAM" id="SSF52540">
    <property type="entry name" value="P-loop containing nucleoside triphosphate hydrolases"/>
    <property type="match status" value="1"/>
</dbReference>
<dbReference type="InterPro" id="IPR027417">
    <property type="entry name" value="P-loop_NTPase"/>
</dbReference>
<evidence type="ECO:0000313" key="7">
    <source>
        <dbReference type="Proteomes" id="UP000298488"/>
    </source>
</evidence>
<feature type="region of interest" description="Disordered" evidence="5">
    <location>
        <begin position="198"/>
        <end position="243"/>
    </location>
</feature>
<keyword evidence="1" id="KW-0547">Nucleotide-binding</keyword>
<dbReference type="InterPro" id="IPR001650">
    <property type="entry name" value="Helicase_C-like"/>
</dbReference>
<keyword evidence="7" id="KW-1185">Reference proteome</keyword>
<dbReference type="InterPro" id="IPR011545">
    <property type="entry name" value="DEAD/DEAH_box_helicase_dom"/>
</dbReference>
<evidence type="ECO:0000256" key="1">
    <source>
        <dbReference type="ARBA" id="ARBA00022741"/>
    </source>
</evidence>
<keyword evidence="3 6" id="KW-0347">Helicase</keyword>
<dbReference type="InterPro" id="IPR048333">
    <property type="entry name" value="HA2_WH"/>
</dbReference>
<keyword evidence="2 6" id="KW-0378">Hydrolase</keyword>
<dbReference type="Proteomes" id="UP000298488">
    <property type="component" value="Unassembled WGS sequence"/>
</dbReference>
<dbReference type="CDD" id="cd18791">
    <property type="entry name" value="SF2_C_RHA"/>
    <property type="match status" value="1"/>
</dbReference>
<dbReference type="InterPro" id="IPR007502">
    <property type="entry name" value="Helicase-assoc_dom"/>
</dbReference>
<dbReference type="Pfam" id="PF11898">
    <property type="entry name" value="DUF3418"/>
    <property type="match status" value="1"/>
</dbReference>
<dbReference type="SMART" id="SM00847">
    <property type="entry name" value="HA2"/>
    <property type="match status" value="1"/>
</dbReference>
<protein>
    <submittedName>
        <fullName evidence="6">ATP-dependent RNA helicase HrpA</fullName>
        <ecNumber evidence="6">3.6.4.13</ecNumber>
    </submittedName>
</protein>
<evidence type="ECO:0000256" key="2">
    <source>
        <dbReference type="ARBA" id="ARBA00022801"/>
    </source>
</evidence>
<dbReference type="FunFam" id="1.20.120.1080:FF:000005">
    <property type="entry name" value="ATP-dependent helicase HrpA"/>
    <property type="match status" value="1"/>
</dbReference>
<accession>A0A4R8VC19</accession>
<feature type="region of interest" description="Disordered" evidence="5">
    <location>
        <begin position="841"/>
        <end position="863"/>
    </location>
</feature>
<evidence type="ECO:0000256" key="4">
    <source>
        <dbReference type="ARBA" id="ARBA00022840"/>
    </source>
</evidence>
<dbReference type="InterPro" id="IPR010222">
    <property type="entry name" value="RNA_helicase_HrpA"/>
</dbReference>
<organism evidence="6 7">
    <name type="scientific">Terrimesophilobacter mesophilus</name>
    <dbReference type="NCBI Taxonomy" id="433647"/>
    <lineage>
        <taxon>Bacteria</taxon>
        <taxon>Bacillati</taxon>
        <taxon>Actinomycetota</taxon>
        <taxon>Actinomycetes</taxon>
        <taxon>Micrococcales</taxon>
        <taxon>Microbacteriaceae</taxon>
        <taxon>Terrimesophilobacter</taxon>
    </lineage>
</organism>
<dbReference type="SMART" id="SM00487">
    <property type="entry name" value="DEXDc"/>
    <property type="match status" value="1"/>
</dbReference>
<dbReference type="SMART" id="SM00382">
    <property type="entry name" value="AAA"/>
    <property type="match status" value="1"/>
</dbReference>
<dbReference type="SMART" id="SM00490">
    <property type="entry name" value="HELICc"/>
    <property type="match status" value="1"/>
</dbReference>
<evidence type="ECO:0000256" key="3">
    <source>
        <dbReference type="ARBA" id="ARBA00022806"/>
    </source>
</evidence>
<dbReference type="Pfam" id="PF00270">
    <property type="entry name" value="DEAD"/>
    <property type="match status" value="1"/>
</dbReference>
<dbReference type="PANTHER" id="PTHR18934:SF99">
    <property type="entry name" value="ATP-DEPENDENT RNA HELICASE DHX37-RELATED"/>
    <property type="match status" value="1"/>
</dbReference>
<dbReference type="PROSITE" id="PS51192">
    <property type="entry name" value="HELICASE_ATP_BIND_1"/>
    <property type="match status" value="1"/>
</dbReference>
<evidence type="ECO:0000256" key="5">
    <source>
        <dbReference type="SAM" id="MobiDB-lite"/>
    </source>
</evidence>
<comment type="caution">
    <text evidence="6">The sequence shown here is derived from an EMBL/GenBank/DDBJ whole genome shotgun (WGS) entry which is preliminary data.</text>
</comment>
<dbReference type="GO" id="GO:0003724">
    <property type="term" value="F:RNA helicase activity"/>
    <property type="evidence" value="ECO:0007669"/>
    <property type="project" value="UniProtKB-EC"/>
</dbReference>
<dbReference type="InterPro" id="IPR011709">
    <property type="entry name" value="DEAD-box_helicase_OB_fold"/>
</dbReference>
<evidence type="ECO:0000313" key="6">
    <source>
        <dbReference type="EMBL" id="TFB80363.1"/>
    </source>
</evidence>
<dbReference type="RefSeq" id="WP_104096220.1">
    <property type="nucleotide sequence ID" value="NZ_JACHBP010000001.1"/>
</dbReference>
<sequence length="1327" mass="146375">MMPAISYPPDLPVSQRRDDIAAAIQDNQVVIVAGATGSGKTTQLPKICLELGRESIGHTQPRRIAARTIAERIAEELGSALGDLVGYQVRFTDRVGKNTRIKLMTDGILLNEIHRDRMLKKYDTIIIDEAHERSLTVDFLLGYLRRLLPQRPDLKVIITSATIDPESFARHFADAAGTPAPIVEVSGRSYPVEVRYRPLAPDPVSDDPADDPDTSPAAPAGPVVQDIRPSSRDSRGRSKRGAADVLHIGSRAGVEEQGVDLFDGINAALDELARESPGDVLVFLSGENEIRDAEEAIRGRNLPQTEVLPLYGRLSAADQHRVFGSRPAGIRRRIVLATNVAETSLTVPGIRYVIDAGTARISRYSVRSKIQRLPIEAISQASANQRSGRSGRTSDGIAIRLYSEEDFEGRPEFTEPEILRTNLAAVILQMISLGLGDIAEFPFLQPPDSRGIKDGLDLLRELNAIDSTGAITKVGRQLAGLPIDPRLGRMVIESGKYGVTREVMAIVAALSIQDPRERPLEKRAQADQSHARFTDKTSDFITLLNLWNYTKTKEKELSSSAFRRLCKAEYLNYLRIREWGDVYRQLTRLAKQLGLTVGKHGGGPADDGPTGADAVGIHRALLAGLLSQVGIRDEQKGDAKKQQRGEYLGARQVRFAIFPGSALARKQPAEIMSAELVETSRLFARTNAAIDLSWAEPIAGDLVKRNYSEPHWEKVQGSAVVYERVTLYGVPIVARRRVQLGRIDPELARELFIRSALVESQWDSSRLDKRLTAFDRANRHLRRELAEVEERTRRRDILFDDEAVFGFYDRVIPAEVTDQRAFESWWKKMRVENPDLLTMHREDLLGGDPEPSGSEAGPDHARADRSEAIEGGYPDVWHQSDQRLKLSYRFEPGAEDDGVTVHVPIALLPRLRPAGFDWQVPGLREQLVVALIKSLPKAIRRNVVPAADWATRLLKDAPAHGSDELGLREFLAAQIQRATYTPVTADDFDLDRIPPHLAVTFAVIDEHGRRVATSKDLDSLQHKLQSRTRESVAKAVVSTPNAIERDGLTSWDFDELPRILDTRQAGNTIRAYPALADTGTSVAIRLMATPADQAREHRLGVLRMLQLAVPSPTGYVQEHLTSAEKLALARSPYPSTSALVADCMLACADAVLGERDIRTRADFEAVRDEFSASVLDSLFDVVSLVSSVLATARDAEKSIAAASNLALIAPLADAREQLDALVFPGFVSRTGLGQLRRLPVYLTGITHRVGKLAENLGRDRVWMSEVQSATERYRAAGGELPPHPDAAPALAHARWLLEELRLSLFAQHLGTAEPVSLQRVTKLLASL</sequence>
<name>A0A4R8VC19_9MICO</name>
<dbReference type="Pfam" id="PF07717">
    <property type="entry name" value="OB_NTP_bind"/>
    <property type="match status" value="1"/>
</dbReference>
<dbReference type="Pfam" id="PF21010">
    <property type="entry name" value="HA2_C"/>
    <property type="match status" value="1"/>
</dbReference>
<dbReference type="InterPro" id="IPR024590">
    <property type="entry name" value="HrpA_C"/>
</dbReference>
<dbReference type="PANTHER" id="PTHR18934">
    <property type="entry name" value="ATP-DEPENDENT RNA HELICASE"/>
    <property type="match status" value="1"/>
</dbReference>
<dbReference type="Gene3D" id="3.40.50.300">
    <property type="entry name" value="P-loop containing nucleotide triphosphate hydrolases"/>
    <property type="match status" value="2"/>
</dbReference>
<dbReference type="Pfam" id="PF00271">
    <property type="entry name" value="Helicase_C"/>
    <property type="match status" value="1"/>
</dbReference>
<dbReference type="GO" id="GO:0005524">
    <property type="term" value="F:ATP binding"/>
    <property type="evidence" value="ECO:0007669"/>
    <property type="project" value="UniProtKB-KW"/>
</dbReference>
<feature type="compositionally biased region" description="Acidic residues" evidence="5">
    <location>
        <begin position="204"/>
        <end position="213"/>
    </location>
</feature>
<dbReference type="GO" id="GO:0016787">
    <property type="term" value="F:hydrolase activity"/>
    <property type="evidence" value="ECO:0007669"/>
    <property type="project" value="UniProtKB-KW"/>
</dbReference>
<dbReference type="Pfam" id="PF04408">
    <property type="entry name" value="WHD_HA2"/>
    <property type="match status" value="1"/>
</dbReference>
<dbReference type="GO" id="GO:0003723">
    <property type="term" value="F:RNA binding"/>
    <property type="evidence" value="ECO:0007669"/>
    <property type="project" value="TreeGrafter"/>
</dbReference>
<dbReference type="OrthoDB" id="9805617at2"/>